<dbReference type="InterPro" id="IPR011704">
    <property type="entry name" value="ATPase_dyneun-rel_AAA"/>
</dbReference>
<comment type="caution">
    <text evidence="2">The sequence shown here is derived from an EMBL/GenBank/DDBJ whole genome shotgun (WGS) entry which is preliminary data.</text>
</comment>
<dbReference type="GO" id="GO:0005524">
    <property type="term" value="F:ATP binding"/>
    <property type="evidence" value="ECO:0007669"/>
    <property type="project" value="InterPro"/>
</dbReference>
<dbReference type="GO" id="GO:0004519">
    <property type="term" value="F:endonuclease activity"/>
    <property type="evidence" value="ECO:0007669"/>
    <property type="project" value="UniProtKB-KW"/>
</dbReference>
<dbReference type="Proteomes" id="UP000286235">
    <property type="component" value="Unassembled WGS sequence"/>
</dbReference>
<keyword evidence="2" id="KW-0255">Endonuclease</keyword>
<dbReference type="PANTHER" id="PTHR37291">
    <property type="entry name" value="5-METHYLCYTOSINE-SPECIFIC RESTRICTION ENZYME B"/>
    <property type="match status" value="1"/>
</dbReference>
<dbReference type="SUPFAM" id="SSF52540">
    <property type="entry name" value="P-loop containing nucleoside triphosphate hydrolases"/>
    <property type="match status" value="1"/>
</dbReference>
<dbReference type="RefSeq" id="WP_120667918.1">
    <property type="nucleotide sequence ID" value="NZ_AZRV01000015.1"/>
</dbReference>
<name>A0A420VGJ2_9BACI</name>
<dbReference type="PANTHER" id="PTHR37291:SF1">
    <property type="entry name" value="TYPE IV METHYL-DIRECTED RESTRICTION ENZYME ECOKMCRB SUBUNIT"/>
    <property type="match status" value="1"/>
</dbReference>
<keyword evidence="3" id="KW-1185">Reference proteome</keyword>
<dbReference type="InterPro" id="IPR052934">
    <property type="entry name" value="Methyl-DNA_Rec/Restrict_Enz"/>
</dbReference>
<sequence>MNRYPLIKSFIYEFLKNAKSIQTITKNKTNKIVEISDRGILVETESSRKKYENREASTPYQLVKHEEIDSAFEKIIAAKRISVNDLKESGDRSSFLIALFRQMPFVDVLETEQELVIKQFTTLDLPSQLNTSLQIIVDQIEEKEKILQSPFFQMVYEMLKVMKNYDMKKKRETLLEVMDLTVTSSTSGTAITESVANRKLSDTLSWLKHFGFIDNELNVVETRYPRFWWVNQGKSYKEEMEGGFLWAPKTDKRGISRSHHTDLLKARKGDIVFAYSRGSIHHICVVTEEARFMQKPRALSNHDWDNEGILLKVQYYSLEKPIEKTEIPLEWRHEEKGPFDKDGDVKMGYFFPVEKAFVDKLFHKFSDRLPEEIKKAILLNKMEEDKMPIIRNASECVNHIFHYLRSKGLYYKDEDVKNFYLSLKTKPFVILSGIFGTGKTKMVRLFAESLGATTENHQFQLIPVRPDWSDGSDLIGYVDIKGEFIKGPLTEILMEANEPENRNKPYFVLLDEMNLARVEHYFSDLLSIMETRKKKNGEIVSDPIIDRPETGRLILPDNVYIIGTVNMDETTHPFSKKVLDRANTIEYNEVRLDYFDFLQDTAEVRPIESSNDWLRGRFLTLKDAYPGNEKLIHEVTAWLVEINRILEEIQAQIAYRVRDEICFYMIYNEEAQLLEKQVAFDYQIMQKILPRIAGSDQATIEALKKLFVFCTNHEWNEDNKLQGIIEEARFPKSAKKIARMIHKNYSEGFTSFWL</sequence>
<evidence type="ECO:0000259" key="1">
    <source>
        <dbReference type="Pfam" id="PF07728"/>
    </source>
</evidence>
<reference evidence="2 3" key="1">
    <citation type="submission" date="2013-12" db="EMBL/GenBank/DDBJ databases">
        <title>Genome and proteome characterization of Caldibacillus debilis GB1 derived from a cellulolytic aero-tolerant co-culture.</title>
        <authorList>
            <person name="Wushke S.T."/>
            <person name="Zhang X."/>
            <person name="Fristensky B."/>
            <person name="Wilkins J.A."/>
            <person name="Levin D.B."/>
            <person name="Sparling R."/>
        </authorList>
    </citation>
    <scope>NUCLEOTIDE SEQUENCE [LARGE SCALE GENOMIC DNA]</scope>
    <source>
        <strain evidence="2 3">GB1</strain>
    </source>
</reference>
<dbReference type="GO" id="GO:0016887">
    <property type="term" value="F:ATP hydrolysis activity"/>
    <property type="evidence" value="ECO:0007669"/>
    <property type="project" value="InterPro"/>
</dbReference>
<dbReference type="EMBL" id="AZRV01000015">
    <property type="protein sequence ID" value="RKO62528.1"/>
    <property type="molecule type" value="Genomic_DNA"/>
</dbReference>
<dbReference type="Gene3D" id="3.40.50.300">
    <property type="entry name" value="P-loop containing nucleotide triphosphate hydrolases"/>
    <property type="match status" value="1"/>
</dbReference>
<organism evidence="2 3">
    <name type="scientific">Caldibacillus debilis GB1</name>
    <dbReference type="NCBI Taxonomy" id="1339248"/>
    <lineage>
        <taxon>Bacteria</taxon>
        <taxon>Bacillati</taxon>
        <taxon>Bacillota</taxon>
        <taxon>Bacilli</taxon>
        <taxon>Bacillales</taxon>
        <taxon>Bacillaceae</taxon>
        <taxon>Caldibacillus</taxon>
    </lineage>
</organism>
<keyword evidence="2" id="KW-0540">Nuclease</keyword>
<evidence type="ECO:0000313" key="3">
    <source>
        <dbReference type="Proteomes" id="UP000286235"/>
    </source>
</evidence>
<feature type="domain" description="ATPase dynein-related AAA" evidence="1">
    <location>
        <begin position="429"/>
        <end position="581"/>
    </location>
</feature>
<dbReference type="Pfam" id="PF07728">
    <property type="entry name" value="AAA_5"/>
    <property type="match status" value="1"/>
</dbReference>
<protein>
    <submittedName>
        <fullName evidence="2">GTPase subunit of restriction endonuclease</fullName>
    </submittedName>
</protein>
<keyword evidence="2" id="KW-0378">Hydrolase</keyword>
<proteinExistence type="predicted"/>
<dbReference type="InterPro" id="IPR027417">
    <property type="entry name" value="P-loop_NTPase"/>
</dbReference>
<gene>
    <name evidence="2" type="ORF">Cdeb_03231</name>
</gene>
<evidence type="ECO:0000313" key="2">
    <source>
        <dbReference type="EMBL" id="RKO62528.1"/>
    </source>
</evidence>
<accession>A0A420VGJ2</accession>
<dbReference type="AlphaFoldDB" id="A0A420VGJ2"/>